<comment type="caution">
    <text evidence="1">The sequence shown here is derived from an EMBL/GenBank/DDBJ whole genome shotgun (WGS) entry which is preliminary data.</text>
</comment>
<proteinExistence type="predicted"/>
<evidence type="ECO:0000313" key="2">
    <source>
        <dbReference type="Proteomes" id="UP000092993"/>
    </source>
</evidence>
<dbReference type="AlphaFoldDB" id="A0A1C7MPM2"/>
<dbReference type="OMA" id="KETPWEV"/>
<sequence>MKWFHRTTEPWEIVERRTVEAVPMYAEDELEEIDVVRVADVPMGGTYVFDLRKGADLRRAVVFARQQLLQEALAKNYNVLLTEGYTFTHMRKGKRHRAEVRYIARPAHALGKLPPTPQPPFMAVLDLYVSQLA</sequence>
<dbReference type="EMBL" id="LUGG01000001">
    <property type="protein sequence ID" value="OBZ78840.1"/>
    <property type="molecule type" value="Genomic_DNA"/>
</dbReference>
<dbReference type="OrthoDB" id="3349961at2759"/>
<name>A0A1C7MPM2_GRIFR</name>
<reference evidence="1 2" key="1">
    <citation type="submission" date="2016-03" db="EMBL/GenBank/DDBJ databases">
        <title>Whole genome sequencing of Grifola frondosa 9006-11.</title>
        <authorList>
            <person name="Min B."/>
            <person name="Park H."/>
            <person name="Kim J.-G."/>
            <person name="Cho H."/>
            <person name="Oh Y.-L."/>
            <person name="Kong W.-S."/>
            <person name="Choi I.-G."/>
        </authorList>
    </citation>
    <scope>NUCLEOTIDE SEQUENCE [LARGE SCALE GENOMIC DNA]</scope>
    <source>
        <strain evidence="1 2">9006-11</strain>
    </source>
</reference>
<gene>
    <name evidence="1" type="ORF">A0H81_00552</name>
</gene>
<accession>A0A1C7MPM2</accession>
<keyword evidence="2" id="KW-1185">Reference proteome</keyword>
<organism evidence="1 2">
    <name type="scientific">Grifola frondosa</name>
    <name type="common">Maitake</name>
    <name type="synonym">Polyporus frondosus</name>
    <dbReference type="NCBI Taxonomy" id="5627"/>
    <lineage>
        <taxon>Eukaryota</taxon>
        <taxon>Fungi</taxon>
        <taxon>Dikarya</taxon>
        <taxon>Basidiomycota</taxon>
        <taxon>Agaricomycotina</taxon>
        <taxon>Agaricomycetes</taxon>
        <taxon>Polyporales</taxon>
        <taxon>Grifolaceae</taxon>
        <taxon>Grifola</taxon>
    </lineage>
</organism>
<evidence type="ECO:0000313" key="1">
    <source>
        <dbReference type="EMBL" id="OBZ78840.1"/>
    </source>
</evidence>
<protein>
    <submittedName>
        <fullName evidence="1">Uncharacterized protein</fullName>
    </submittedName>
</protein>
<dbReference type="Proteomes" id="UP000092993">
    <property type="component" value="Unassembled WGS sequence"/>
</dbReference>